<name>A0A9P4KCV9_9PLEO</name>
<feature type="compositionally biased region" description="Acidic residues" evidence="1">
    <location>
        <begin position="189"/>
        <end position="205"/>
    </location>
</feature>
<feature type="region of interest" description="Disordered" evidence="1">
    <location>
        <begin position="346"/>
        <end position="422"/>
    </location>
</feature>
<feature type="compositionally biased region" description="Basic and acidic residues" evidence="1">
    <location>
        <begin position="289"/>
        <end position="300"/>
    </location>
</feature>
<feature type="region of interest" description="Disordered" evidence="1">
    <location>
        <begin position="153"/>
        <end position="206"/>
    </location>
</feature>
<evidence type="ECO:0000256" key="1">
    <source>
        <dbReference type="SAM" id="MobiDB-lite"/>
    </source>
</evidence>
<gene>
    <name evidence="2" type="ORF">CC78DRAFT_248232</name>
</gene>
<evidence type="ECO:0000313" key="2">
    <source>
        <dbReference type="EMBL" id="KAF2264160.1"/>
    </source>
</evidence>
<dbReference type="EMBL" id="ML986618">
    <property type="protein sequence ID" value="KAF2264160.1"/>
    <property type="molecule type" value="Genomic_DNA"/>
</dbReference>
<proteinExistence type="predicted"/>
<sequence>MSDYGEDDISDYGEDWFYVEDEYMPADDLAEHAVNSPPPATYLDDENEEDWDRFEYYNDLEYGSDGYDDVSLYLHNSTPAKTGQKRKRGASAATSNKKQKVGRGRVNSINTSQAVLTPVVWRSRSEPPKPKVSNGSAKPVALFKDWRNSLADTPVWASGPLPESGIAEESSPDGKKATIISKPLSPLSEDVDEEEAENAEGEGGEIDSSALIEALQKNLAAAGGPLQGMDPQQLLQFAMRMIVDKDAGDDIAGELADSVLQQGAEGAEGEEDDEDDEEAPADILSWLSKQRETSHEKSMDQDVEVQNVPKSSKTGHGSNRPPTPPSSETYRSVKAADYTIKGFNLTQNKNSASFKQNSKALPSAQRKAMRKRKAEEDTAGDAGPEDNTKKRATRSYDAPTAASLARAGPSARTTRSGRVQRS</sequence>
<feature type="compositionally biased region" description="Polar residues" evidence="1">
    <location>
        <begin position="308"/>
        <end position="317"/>
    </location>
</feature>
<reference evidence="3" key="1">
    <citation type="journal article" date="2020" name="Stud. Mycol.">
        <title>101 Dothideomycetes genomes: A test case for predicting lifestyles and emergence of pathogens.</title>
        <authorList>
            <person name="Haridas S."/>
            <person name="Albert R."/>
            <person name="Binder M."/>
            <person name="Bloem J."/>
            <person name="LaButti K."/>
            <person name="Salamov A."/>
            <person name="Andreopoulos B."/>
            <person name="Baker S."/>
            <person name="Barry K."/>
            <person name="Bills G."/>
            <person name="Bluhm B."/>
            <person name="Cannon C."/>
            <person name="Castanera R."/>
            <person name="Culley D."/>
            <person name="Daum C."/>
            <person name="Ezra D."/>
            <person name="Gonzalez J."/>
            <person name="Henrissat B."/>
            <person name="Kuo A."/>
            <person name="Liang C."/>
            <person name="Lipzen A."/>
            <person name="Lutzoni F."/>
            <person name="Magnuson J."/>
            <person name="Mondo S."/>
            <person name="Nolan M."/>
            <person name="Ohm R."/>
            <person name="Pangilinan J."/>
            <person name="Park H.-J."/>
            <person name="Ramirez L."/>
            <person name="Alfaro M."/>
            <person name="Sun H."/>
            <person name="Tritt A."/>
            <person name="Yoshinaga Y."/>
            <person name="Zwiers L.-H."/>
            <person name="Turgeon B."/>
            <person name="Goodwin S."/>
            <person name="Spatafora J."/>
            <person name="Crous P."/>
            <person name="Grigoriev I."/>
        </authorList>
    </citation>
    <scope>NUCLEOTIDE SEQUENCE [LARGE SCALE GENOMIC DNA]</scope>
    <source>
        <strain evidence="3">CBS 304.66</strain>
    </source>
</reference>
<feature type="region of interest" description="Disordered" evidence="1">
    <location>
        <begin position="77"/>
        <end position="109"/>
    </location>
</feature>
<dbReference type="Proteomes" id="UP000800093">
    <property type="component" value="Unassembled WGS sequence"/>
</dbReference>
<protein>
    <submittedName>
        <fullName evidence="2">Uncharacterized protein</fullName>
    </submittedName>
</protein>
<accession>A0A9P4KCV9</accession>
<comment type="caution">
    <text evidence="2">The sequence shown here is derived from an EMBL/GenBank/DDBJ whole genome shotgun (WGS) entry which is preliminary data.</text>
</comment>
<feature type="compositionally biased region" description="Acidic residues" evidence="1">
    <location>
        <begin position="267"/>
        <end position="280"/>
    </location>
</feature>
<feature type="compositionally biased region" description="Polar residues" evidence="1">
    <location>
        <begin position="346"/>
        <end position="360"/>
    </location>
</feature>
<evidence type="ECO:0000313" key="3">
    <source>
        <dbReference type="Proteomes" id="UP000800093"/>
    </source>
</evidence>
<organism evidence="2 3">
    <name type="scientific">Lojkania enalia</name>
    <dbReference type="NCBI Taxonomy" id="147567"/>
    <lineage>
        <taxon>Eukaryota</taxon>
        <taxon>Fungi</taxon>
        <taxon>Dikarya</taxon>
        <taxon>Ascomycota</taxon>
        <taxon>Pezizomycotina</taxon>
        <taxon>Dothideomycetes</taxon>
        <taxon>Pleosporomycetidae</taxon>
        <taxon>Pleosporales</taxon>
        <taxon>Pleosporales incertae sedis</taxon>
        <taxon>Lojkania</taxon>
    </lineage>
</organism>
<feature type="region of interest" description="Disordered" evidence="1">
    <location>
        <begin position="253"/>
        <end position="333"/>
    </location>
</feature>
<dbReference type="OrthoDB" id="3933088at2759"/>
<keyword evidence="3" id="KW-1185">Reference proteome</keyword>
<feature type="compositionally biased region" description="Polar residues" evidence="1">
    <location>
        <begin position="411"/>
        <end position="422"/>
    </location>
</feature>
<dbReference type="AlphaFoldDB" id="A0A9P4KCV9"/>